<evidence type="ECO:0000256" key="5">
    <source>
        <dbReference type="ARBA" id="ARBA00022833"/>
    </source>
</evidence>
<dbReference type="EMBL" id="EF089389">
    <property type="protein sequence ID" value="ABL97512.1"/>
    <property type="molecule type" value="Genomic_DNA"/>
</dbReference>
<comment type="catalytic activity">
    <reaction evidence="8 10">
        <text>hydrogencarbonate + H(+) = CO2 + H2O</text>
        <dbReference type="Rhea" id="RHEA:10748"/>
        <dbReference type="ChEBI" id="CHEBI:15377"/>
        <dbReference type="ChEBI" id="CHEBI:15378"/>
        <dbReference type="ChEBI" id="CHEBI:16526"/>
        <dbReference type="ChEBI" id="CHEBI:17544"/>
        <dbReference type="EC" id="4.2.1.1"/>
    </reaction>
</comment>
<evidence type="ECO:0000256" key="11">
    <source>
        <dbReference type="SAM" id="MobiDB-lite"/>
    </source>
</evidence>
<dbReference type="GO" id="GO:0004089">
    <property type="term" value="F:carbonate dehydratase activity"/>
    <property type="evidence" value="ECO:0007669"/>
    <property type="project" value="UniProtKB-UniRule"/>
</dbReference>
<dbReference type="InterPro" id="IPR045066">
    <property type="entry name" value="Beta_CA_cladeB"/>
</dbReference>
<feature type="binding site" evidence="9">
    <location>
        <position position="98"/>
    </location>
    <ligand>
        <name>Zn(2+)</name>
        <dbReference type="ChEBI" id="CHEBI:29105"/>
    </ligand>
</feature>
<dbReference type="InterPro" id="IPR015892">
    <property type="entry name" value="Carbonic_anhydrase_CS"/>
</dbReference>
<keyword evidence="6 10" id="KW-0456">Lyase</keyword>
<accession>A8QM28</accession>
<keyword evidence="4 9" id="KW-0479">Metal-binding</keyword>
<dbReference type="CDD" id="cd00884">
    <property type="entry name" value="beta_CA_cladeB"/>
    <property type="match status" value="1"/>
</dbReference>
<feature type="region of interest" description="Disordered" evidence="11">
    <location>
        <begin position="208"/>
        <end position="271"/>
    </location>
</feature>
<protein>
    <recommendedName>
        <fullName evidence="3 10">Carbonic anhydrase</fullName>
        <ecNumber evidence="2 10">4.2.1.1</ecNumber>
    </recommendedName>
    <alternativeName>
        <fullName evidence="7 10">Carbonate dehydratase</fullName>
    </alternativeName>
</protein>
<dbReference type="Pfam" id="PF00484">
    <property type="entry name" value="Pro_CA"/>
    <property type="match status" value="1"/>
</dbReference>
<evidence type="ECO:0000256" key="4">
    <source>
        <dbReference type="ARBA" id="ARBA00022723"/>
    </source>
</evidence>
<dbReference type="SUPFAM" id="SSF53056">
    <property type="entry name" value="beta-carbonic anhydrase, cab"/>
    <property type="match status" value="1"/>
</dbReference>
<evidence type="ECO:0000256" key="1">
    <source>
        <dbReference type="ARBA" id="ARBA00006217"/>
    </source>
</evidence>
<evidence type="ECO:0000256" key="6">
    <source>
        <dbReference type="ARBA" id="ARBA00023239"/>
    </source>
</evidence>
<evidence type="ECO:0000256" key="2">
    <source>
        <dbReference type="ARBA" id="ARBA00012925"/>
    </source>
</evidence>
<dbReference type="Gene3D" id="3.40.1050.10">
    <property type="entry name" value="Carbonic anhydrase"/>
    <property type="match status" value="1"/>
</dbReference>
<sequence length="271" mass="30477">MKKLIEGLQKFQSGYFRSHRELFEELSQGQHPRILFITCSDSRVDPNLITQAEVGDLFVIRNAGNIIPPFGAANGGEGAAIEYAISALDIQQVIVCGHSHCGAMKGLLKLNSLQEKMPLVYDWLKHAEATRRLVKDNYSHLEGEELLEVTVAENVLTQLENLQTYPVIHSRLHQKKLTLHGWIYRIETGEVLEYDRASHDFIAPQSSITDTEPEYSFHPRNHAPGSTPFKRPATTRASSNGNGKNGSNRSSLPGYEQFSPEQTQRIYRGSY</sequence>
<dbReference type="PROSITE" id="PS00705">
    <property type="entry name" value="PROK_CO2_ANHYDRASE_2"/>
    <property type="match status" value="1"/>
</dbReference>
<feature type="binding site" evidence="9">
    <location>
        <position position="41"/>
    </location>
    <ligand>
        <name>Zn(2+)</name>
        <dbReference type="ChEBI" id="CHEBI:29105"/>
    </ligand>
</feature>
<evidence type="ECO:0000256" key="3">
    <source>
        <dbReference type="ARBA" id="ARBA00014628"/>
    </source>
</evidence>
<reference evidence="12" key="1">
    <citation type="journal article" date="2007" name="Proc. Natl. Acad. Sci. U.S.A.">
        <title>Low genomic diversity in tropical oceanic N2-fixing cyanobacteria.</title>
        <authorList>
            <person name="Zehr J.P."/>
            <person name="Bench S.R."/>
            <person name="Mondragon E.A."/>
            <person name="McCarren J."/>
            <person name="DeLong E.F."/>
        </authorList>
    </citation>
    <scope>NUCLEOTIDE SEQUENCE</scope>
</reference>
<gene>
    <name evidence="12" type="ORF">HOT0_02H05.00015</name>
</gene>
<evidence type="ECO:0000256" key="7">
    <source>
        <dbReference type="ARBA" id="ARBA00031969"/>
    </source>
</evidence>
<dbReference type="SMART" id="SM00947">
    <property type="entry name" value="Pro_CA"/>
    <property type="match status" value="1"/>
</dbReference>
<keyword evidence="5 9" id="KW-0862">Zinc</keyword>
<dbReference type="AlphaFoldDB" id="A8QM28"/>
<dbReference type="InterPro" id="IPR036874">
    <property type="entry name" value="Carbonic_anhydrase_sf"/>
</dbReference>
<feature type="compositionally biased region" description="Low complexity" evidence="11">
    <location>
        <begin position="238"/>
        <end position="251"/>
    </location>
</feature>
<proteinExistence type="inferred from homology"/>
<dbReference type="GO" id="GO:0015976">
    <property type="term" value="P:carbon utilization"/>
    <property type="evidence" value="ECO:0007669"/>
    <property type="project" value="InterPro"/>
</dbReference>
<organism evidence="12">
    <name type="scientific">uncultured marine bacterium HOT0_02H05</name>
    <dbReference type="NCBI Taxonomy" id="415450"/>
    <lineage>
        <taxon>Bacteria</taxon>
        <taxon>environmental samples</taxon>
    </lineage>
</organism>
<evidence type="ECO:0000256" key="8">
    <source>
        <dbReference type="ARBA" id="ARBA00048348"/>
    </source>
</evidence>
<comment type="similarity">
    <text evidence="1 10">Belongs to the beta-class carbonic anhydrase family.</text>
</comment>
<comment type="function">
    <text evidence="10">Reversible hydration of carbon dioxide.</text>
</comment>
<comment type="cofactor">
    <cofactor evidence="9">
        <name>Zn(2+)</name>
        <dbReference type="ChEBI" id="CHEBI:29105"/>
    </cofactor>
    <text evidence="9">Binds 1 zinc ion per subunit.</text>
</comment>
<name>A8QM28_9BACT</name>
<dbReference type="FunFam" id="3.40.1050.10:FF:000003">
    <property type="entry name" value="Carbonic anhydrase"/>
    <property type="match status" value="1"/>
</dbReference>
<evidence type="ECO:0000313" key="12">
    <source>
        <dbReference type="EMBL" id="ABL97512.1"/>
    </source>
</evidence>
<dbReference type="InterPro" id="IPR001765">
    <property type="entry name" value="Carbonic_anhydrase"/>
</dbReference>
<dbReference type="PANTHER" id="PTHR11002">
    <property type="entry name" value="CARBONIC ANHYDRASE"/>
    <property type="match status" value="1"/>
</dbReference>
<dbReference type="PROSITE" id="PS00704">
    <property type="entry name" value="PROK_CO2_ANHYDRASE_1"/>
    <property type="match status" value="1"/>
</dbReference>
<dbReference type="EC" id="4.2.1.1" evidence="2 10"/>
<evidence type="ECO:0000256" key="9">
    <source>
        <dbReference type="PIRSR" id="PIRSR601765-1"/>
    </source>
</evidence>
<dbReference type="PANTHER" id="PTHR11002:SF76">
    <property type="entry name" value="CARBONIC ANHYDRASE"/>
    <property type="match status" value="1"/>
</dbReference>
<evidence type="ECO:0000256" key="10">
    <source>
        <dbReference type="RuleBase" id="RU003956"/>
    </source>
</evidence>
<feature type="binding site" evidence="9">
    <location>
        <position position="39"/>
    </location>
    <ligand>
        <name>Zn(2+)</name>
        <dbReference type="ChEBI" id="CHEBI:29105"/>
    </ligand>
</feature>
<feature type="binding site" evidence="9">
    <location>
        <position position="101"/>
    </location>
    <ligand>
        <name>Zn(2+)</name>
        <dbReference type="ChEBI" id="CHEBI:29105"/>
    </ligand>
</feature>
<dbReference type="GO" id="GO:0008270">
    <property type="term" value="F:zinc ion binding"/>
    <property type="evidence" value="ECO:0007669"/>
    <property type="project" value="UniProtKB-UniRule"/>
</dbReference>